<evidence type="ECO:0000313" key="2">
    <source>
        <dbReference type="EMBL" id="KGF65550.1"/>
    </source>
</evidence>
<reference evidence="2 3" key="1">
    <citation type="submission" date="2014-09" db="EMBL/GenBank/DDBJ databases">
        <title>Genome sequence of Pseudomonas lutea strain DSM 17257T.</title>
        <authorList>
            <person name="Kwak Y."/>
            <person name="Shin J.-H."/>
        </authorList>
    </citation>
    <scope>NUCLEOTIDE SEQUENCE [LARGE SCALE GENOMIC DNA]</scope>
    <source>
        <strain evidence="2 3">DSM 17257</strain>
    </source>
</reference>
<feature type="region of interest" description="Disordered" evidence="1">
    <location>
        <begin position="1"/>
        <end position="20"/>
    </location>
</feature>
<accession>A0A9X0JK56</accession>
<gene>
    <name evidence="2" type="ORF">LT42_06335</name>
</gene>
<dbReference type="AlphaFoldDB" id="A0A9X0JK56"/>
<dbReference type="Proteomes" id="UP000029719">
    <property type="component" value="Unassembled WGS sequence"/>
</dbReference>
<organism evidence="2 3">
    <name type="scientific">Pseudomonas lutea</name>
    <dbReference type="NCBI Taxonomy" id="243924"/>
    <lineage>
        <taxon>Bacteria</taxon>
        <taxon>Pseudomonadati</taxon>
        <taxon>Pseudomonadota</taxon>
        <taxon>Gammaproteobacteria</taxon>
        <taxon>Pseudomonadales</taxon>
        <taxon>Pseudomonadaceae</taxon>
        <taxon>Pseudomonas</taxon>
    </lineage>
</organism>
<comment type="caution">
    <text evidence="2">The sequence shown here is derived from an EMBL/GenBank/DDBJ whole genome shotgun (WGS) entry which is preliminary data.</text>
</comment>
<proteinExistence type="predicted"/>
<evidence type="ECO:0000256" key="1">
    <source>
        <dbReference type="SAM" id="MobiDB-lite"/>
    </source>
</evidence>
<sequence>MSNVADSVIKSGHASVQSNPSAARSAAVAAALEMISVAVATSTDANFLSAELKKLSEYAT</sequence>
<dbReference type="EMBL" id="JRMB01000001">
    <property type="protein sequence ID" value="KGF65550.1"/>
    <property type="molecule type" value="Genomic_DNA"/>
</dbReference>
<name>A0A9X0JK56_9PSED</name>
<evidence type="ECO:0000313" key="3">
    <source>
        <dbReference type="Proteomes" id="UP000029719"/>
    </source>
</evidence>
<protein>
    <submittedName>
        <fullName evidence="2">Uncharacterized protein</fullName>
    </submittedName>
</protein>